<evidence type="ECO:0000256" key="1">
    <source>
        <dbReference type="SAM" id="MobiDB-lite"/>
    </source>
</evidence>
<gene>
    <name evidence="2" type="ORF">BV898_17039</name>
</gene>
<organism evidence="2 3">
    <name type="scientific">Hypsibius exemplaris</name>
    <name type="common">Freshwater tardigrade</name>
    <dbReference type="NCBI Taxonomy" id="2072580"/>
    <lineage>
        <taxon>Eukaryota</taxon>
        <taxon>Metazoa</taxon>
        <taxon>Ecdysozoa</taxon>
        <taxon>Tardigrada</taxon>
        <taxon>Eutardigrada</taxon>
        <taxon>Parachela</taxon>
        <taxon>Hypsibioidea</taxon>
        <taxon>Hypsibiidae</taxon>
        <taxon>Hypsibius</taxon>
    </lineage>
</organism>
<proteinExistence type="predicted"/>
<dbReference type="Proteomes" id="UP000192578">
    <property type="component" value="Unassembled WGS sequence"/>
</dbReference>
<keyword evidence="3" id="KW-1185">Reference proteome</keyword>
<dbReference type="EMBL" id="MTYJ01000276">
    <property type="protein sequence ID" value="OWA52589.1"/>
    <property type="molecule type" value="Genomic_DNA"/>
</dbReference>
<sequence length="693" mass="78679">MPAEHSPAQPDLVAEVFDVETVGREDVVVPCKAAHLEERCANRTADRTAPPQIARRSAAVRFRTARGLRCGLVAVCVFFNRRKPRNFTHLTAFFPFFFNGTTVPATPETVTFDSCGDTHCHLRDNDTHCHLRDNAISELRAWQPGHPRVHKNSIAESAVTHTNSTRIQASFRHSCLHILYVASPASTTEAFSLFMLHAFLKDFHASWGFNHLRLTNLCDLSIQTRAFTPGMDRVTASLLIINSLADLTGPAQMVLRQYCSQLECPGPFLVLVHVPRLDRSLMRRTRRKTLEQKQMDFFVTFFSVAVKEFIVLRALACPKYSSASVVKKVMRWIKRHNMPVQHVRNQLHVQSRLQAELPVQPKTSSRVTQVSLKKLLRCREYEDLASPRRTDRSRLRQTKSLSITQMIRADKKTPYYMPDEPRYDAEFDEFRSRRDARRFLRRLRDAMRDFRRAIAGPEQLAGADGGVLTIRSPTTARFGEDTTMTGLTELDALEDFEPEADEANGTDGDEDDENEDEHAHEEGDDMEIDWNDEATENPSTAVPIMSVTSSVAADVEPIILRMRLLQMADRNANTVQVDRRRAPLPVDSFETIFANSTFRQGNRAVAAPTVHASDRESHLTSTTNNPTFRQGVFLSDVNAPFQPQRRQRQRPATTDETEEEDHLVWQSLRSARAPPSSPVATSLPRNDHMEEEL</sequence>
<evidence type="ECO:0000313" key="3">
    <source>
        <dbReference type="Proteomes" id="UP000192578"/>
    </source>
</evidence>
<feature type="region of interest" description="Disordered" evidence="1">
    <location>
        <begin position="491"/>
        <end position="531"/>
    </location>
</feature>
<evidence type="ECO:0000313" key="2">
    <source>
        <dbReference type="EMBL" id="OWA52589.1"/>
    </source>
</evidence>
<name>A0A9X6NFZ6_HYPEX</name>
<protein>
    <submittedName>
        <fullName evidence="2">Uncharacterized protein</fullName>
    </submittedName>
</protein>
<dbReference type="OrthoDB" id="10647717at2759"/>
<comment type="caution">
    <text evidence="2">The sequence shown here is derived from an EMBL/GenBank/DDBJ whole genome shotgun (WGS) entry which is preliminary data.</text>
</comment>
<accession>A0A9X6NFZ6</accession>
<feature type="region of interest" description="Disordered" evidence="1">
    <location>
        <begin position="635"/>
        <end position="693"/>
    </location>
</feature>
<dbReference type="AlphaFoldDB" id="A0A9X6NFZ6"/>
<reference evidence="3" key="1">
    <citation type="submission" date="2017-01" db="EMBL/GenBank/DDBJ databases">
        <title>Comparative genomics of anhydrobiosis in the tardigrade Hypsibius dujardini.</title>
        <authorList>
            <person name="Yoshida Y."/>
            <person name="Koutsovoulos G."/>
            <person name="Laetsch D."/>
            <person name="Stevens L."/>
            <person name="Kumar S."/>
            <person name="Horikawa D."/>
            <person name="Ishino K."/>
            <person name="Komine S."/>
            <person name="Tomita M."/>
            <person name="Blaxter M."/>
            <person name="Arakawa K."/>
        </authorList>
    </citation>
    <scope>NUCLEOTIDE SEQUENCE [LARGE SCALE GENOMIC DNA]</scope>
    <source>
        <strain evidence="3">Z151</strain>
    </source>
</reference>